<keyword evidence="2" id="KW-1185">Reference proteome</keyword>
<reference evidence="1 2" key="1">
    <citation type="submission" date="2019-05" db="EMBL/GenBank/DDBJ databases">
        <title>Mikania micrantha, genome provides insights into the molecular mechanism of rapid growth.</title>
        <authorList>
            <person name="Liu B."/>
        </authorList>
    </citation>
    <scope>NUCLEOTIDE SEQUENCE [LARGE SCALE GENOMIC DNA]</scope>
    <source>
        <strain evidence="1">NLD-2019</strain>
        <tissue evidence="1">Leaf</tissue>
    </source>
</reference>
<comment type="caution">
    <text evidence="1">The sequence shown here is derived from an EMBL/GenBank/DDBJ whole genome shotgun (WGS) entry which is preliminary data.</text>
</comment>
<dbReference type="Proteomes" id="UP000326396">
    <property type="component" value="Linkage Group LG4"/>
</dbReference>
<protein>
    <submittedName>
        <fullName evidence="1">Uncharacterized protein</fullName>
    </submittedName>
</protein>
<proteinExistence type="predicted"/>
<evidence type="ECO:0000313" key="2">
    <source>
        <dbReference type="Proteomes" id="UP000326396"/>
    </source>
</evidence>
<sequence>MQFQGVCFNGLQFGRLKKGESHECFVVVDQTRGLLDYVEKNYSKVAYTPELRYVCIADRKFCADLALQLVNISFHIHMWLQFCKIGQFRPCISNMSNENGLKVPWVNSGCASLKMMARNSWKRRTRQVNGDIFVLIRYNVRLS</sequence>
<dbReference type="AlphaFoldDB" id="A0A5N6N0M7"/>
<name>A0A5N6N0M7_9ASTR</name>
<evidence type="ECO:0000313" key="1">
    <source>
        <dbReference type="EMBL" id="KAD4180249.1"/>
    </source>
</evidence>
<accession>A0A5N6N0M7</accession>
<dbReference type="OrthoDB" id="348976at2759"/>
<organism evidence="1 2">
    <name type="scientific">Mikania micrantha</name>
    <name type="common">bitter vine</name>
    <dbReference type="NCBI Taxonomy" id="192012"/>
    <lineage>
        <taxon>Eukaryota</taxon>
        <taxon>Viridiplantae</taxon>
        <taxon>Streptophyta</taxon>
        <taxon>Embryophyta</taxon>
        <taxon>Tracheophyta</taxon>
        <taxon>Spermatophyta</taxon>
        <taxon>Magnoliopsida</taxon>
        <taxon>eudicotyledons</taxon>
        <taxon>Gunneridae</taxon>
        <taxon>Pentapetalae</taxon>
        <taxon>asterids</taxon>
        <taxon>campanulids</taxon>
        <taxon>Asterales</taxon>
        <taxon>Asteraceae</taxon>
        <taxon>Asteroideae</taxon>
        <taxon>Heliantheae alliance</taxon>
        <taxon>Eupatorieae</taxon>
        <taxon>Mikania</taxon>
    </lineage>
</organism>
<dbReference type="EMBL" id="SZYD01000014">
    <property type="protein sequence ID" value="KAD4180249.1"/>
    <property type="molecule type" value="Genomic_DNA"/>
</dbReference>
<gene>
    <name evidence="1" type="ORF">E3N88_28840</name>
</gene>